<dbReference type="AlphaFoldDB" id="A0A2T7C9N0"/>
<protein>
    <submittedName>
        <fullName evidence="2">Uncharacterized protein</fullName>
    </submittedName>
</protein>
<name>A0A2T7C9N0_9POAL</name>
<feature type="region of interest" description="Disordered" evidence="1">
    <location>
        <begin position="1"/>
        <end position="38"/>
    </location>
</feature>
<evidence type="ECO:0000313" key="3">
    <source>
        <dbReference type="Proteomes" id="UP000244336"/>
    </source>
</evidence>
<accession>A0A2T7C9N0</accession>
<keyword evidence="3" id="KW-1185">Reference proteome</keyword>
<dbReference type="Proteomes" id="UP000244336">
    <property type="component" value="Chromosome 9"/>
</dbReference>
<dbReference type="CDD" id="cd00303">
    <property type="entry name" value="retropepsin_like"/>
    <property type="match status" value="1"/>
</dbReference>
<proteinExistence type="predicted"/>
<dbReference type="STRING" id="1504633.A0A2T7C9N0"/>
<gene>
    <name evidence="2" type="ORF">GQ55_9G392600</name>
</gene>
<dbReference type="EMBL" id="CM009757">
    <property type="protein sequence ID" value="PUZ40047.1"/>
    <property type="molecule type" value="Genomic_DNA"/>
</dbReference>
<evidence type="ECO:0000313" key="2">
    <source>
        <dbReference type="EMBL" id="PUZ40047.1"/>
    </source>
</evidence>
<feature type="compositionally biased region" description="Low complexity" evidence="1">
    <location>
        <begin position="15"/>
        <end position="29"/>
    </location>
</feature>
<dbReference type="PANTHER" id="PTHR35046">
    <property type="entry name" value="ZINC KNUCKLE (CCHC-TYPE) FAMILY PROTEIN"/>
    <property type="match status" value="1"/>
</dbReference>
<evidence type="ECO:0000256" key="1">
    <source>
        <dbReference type="SAM" id="MobiDB-lite"/>
    </source>
</evidence>
<organism evidence="2 3">
    <name type="scientific">Panicum hallii var. hallii</name>
    <dbReference type="NCBI Taxonomy" id="1504633"/>
    <lineage>
        <taxon>Eukaryota</taxon>
        <taxon>Viridiplantae</taxon>
        <taxon>Streptophyta</taxon>
        <taxon>Embryophyta</taxon>
        <taxon>Tracheophyta</taxon>
        <taxon>Spermatophyta</taxon>
        <taxon>Magnoliopsida</taxon>
        <taxon>Liliopsida</taxon>
        <taxon>Poales</taxon>
        <taxon>Poaceae</taxon>
        <taxon>PACMAD clade</taxon>
        <taxon>Panicoideae</taxon>
        <taxon>Panicodae</taxon>
        <taxon>Paniceae</taxon>
        <taxon>Panicinae</taxon>
        <taxon>Panicum</taxon>
        <taxon>Panicum sect. Panicum</taxon>
    </lineage>
</organism>
<reference evidence="2 3" key="1">
    <citation type="submission" date="2018-04" db="EMBL/GenBank/DDBJ databases">
        <title>WGS assembly of Panicum hallii var. hallii HAL2.</title>
        <authorList>
            <person name="Lovell J."/>
            <person name="Jenkins J."/>
            <person name="Lowry D."/>
            <person name="Mamidi S."/>
            <person name="Sreedasyam A."/>
            <person name="Weng X."/>
            <person name="Barry K."/>
            <person name="Bonette J."/>
            <person name="Campitelli B."/>
            <person name="Daum C."/>
            <person name="Gordon S."/>
            <person name="Gould B."/>
            <person name="Lipzen A."/>
            <person name="MacQueen A."/>
            <person name="Palacio-Mejia J."/>
            <person name="Plott C."/>
            <person name="Shakirov E."/>
            <person name="Shu S."/>
            <person name="Yoshinaga Y."/>
            <person name="Zane M."/>
            <person name="Rokhsar D."/>
            <person name="Grimwood J."/>
            <person name="Schmutz J."/>
            <person name="Juenger T."/>
        </authorList>
    </citation>
    <scope>NUCLEOTIDE SEQUENCE [LARGE SCALE GENOMIC DNA]</scope>
    <source>
        <strain evidence="3">cv. HAL2</strain>
    </source>
</reference>
<dbReference type="PANTHER" id="PTHR35046:SF26">
    <property type="entry name" value="RNA-DIRECTED DNA POLYMERASE"/>
    <property type="match status" value="1"/>
</dbReference>
<dbReference type="OrthoDB" id="1747743at2759"/>
<sequence length="175" mass="19627">MAPVAKRPATPPVTTPTSEVSDVSSVQSQQEKKVVSTGASSSRSTNIVCHRCKGLSTSRRSYNAIICSTRFSLSRIVLVSSDLVKNLGLTTRAHSKPYYLDWFNNSGKANVTRSARIHFFICSYHGYADFNVVPMQACSLLLGRPWEYDTDGFHHGRTNTYTLMHKGKNFFFYFL</sequence>
<dbReference type="Gramene" id="PUZ40047">
    <property type="protein sequence ID" value="PUZ40047"/>
    <property type="gene ID" value="GQ55_9G392600"/>
</dbReference>